<feature type="region of interest" description="Disordered" evidence="1">
    <location>
        <begin position="181"/>
        <end position="227"/>
    </location>
</feature>
<dbReference type="AlphaFoldDB" id="A0A9N7Z9U5"/>
<feature type="compositionally biased region" description="Pro residues" evidence="1">
    <location>
        <begin position="23"/>
        <end position="38"/>
    </location>
</feature>
<dbReference type="EMBL" id="CADEAL010004486">
    <property type="protein sequence ID" value="CAB1460603.1"/>
    <property type="molecule type" value="Genomic_DNA"/>
</dbReference>
<proteinExistence type="predicted"/>
<accession>A0A9N7Z9U5</accession>
<protein>
    <submittedName>
        <fullName evidence="2">Uncharacterized protein</fullName>
    </submittedName>
</protein>
<evidence type="ECO:0000256" key="1">
    <source>
        <dbReference type="SAM" id="MobiDB-lite"/>
    </source>
</evidence>
<gene>
    <name evidence="2" type="ORF">PLEPLA_LOCUS48454</name>
</gene>
<organism evidence="2 3">
    <name type="scientific">Pleuronectes platessa</name>
    <name type="common">European plaice</name>
    <dbReference type="NCBI Taxonomy" id="8262"/>
    <lineage>
        <taxon>Eukaryota</taxon>
        <taxon>Metazoa</taxon>
        <taxon>Chordata</taxon>
        <taxon>Craniata</taxon>
        <taxon>Vertebrata</taxon>
        <taxon>Euteleostomi</taxon>
        <taxon>Actinopterygii</taxon>
        <taxon>Neopterygii</taxon>
        <taxon>Teleostei</taxon>
        <taxon>Neoteleostei</taxon>
        <taxon>Acanthomorphata</taxon>
        <taxon>Carangaria</taxon>
        <taxon>Pleuronectiformes</taxon>
        <taxon>Pleuronectoidei</taxon>
        <taxon>Pleuronectidae</taxon>
        <taxon>Pleuronectes</taxon>
    </lineage>
</organism>
<feature type="region of interest" description="Disordered" evidence="1">
    <location>
        <begin position="1"/>
        <end position="47"/>
    </location>
</feature>
<evidence type="ECO:0000313" key="3">
    <source>
        <dbReference type="Proteomes" id="UP001153269"/>
    </source>
</evidence>
<feature type="compositionally biased region" description="Pro residues" evidence="1">
    <location>
        <begin position="186"/>
        <end position="199"/>
    </location>
</feature>
<comment type="caution">
    <text evidence="2">The sequence shown here is derived from an EMBL/GenBank/DDBJ whole genome shotgun (WGS) entry which is preliminary data.</text>
</comment>
<sequence length="250" mass="27043">MNLLPKPPLDGFKPDLILSPRTSAPPHPPPIRASPPPQASASSGPSSFQTGFLFSHPCDHKTIWTSDPCQRRSAGEERLQEMVCVCDVVYLHPDTRGGGGAITGKLPASRLENTFPPVVPFGKQEQKHNTGNQQKDTRLKPSRPRLLVFLLQISRVSPGPFFSHNITAGLVLHSLPKPGENDPINPIMPPSPPSAPPLSTPAEFTSEVTDRPSVTEPRAAVSDKSSAVQRVWGLLAGSREEEGGNKEREK</sequence>
<reference evidence="2" key="1">
    <citation type="submission" date="2020-03" db="EMBL/GenBank/DDBJ databases">
        <authorList>
            <person name="Weist P."/>
        </authorList>
    </citation>
    <scope>NUCLEOTIDE SEQUENCE</scope>
</reference>
<evidence type="ECO:0000313" key="2">
    <source>
        <dbReference type="EMBL" id="CAB1460603.1"/>
    </source>
</evidence>
<keyword evidence="3" id="KW-1185">Reference proteome</keyword>
<dbReference type="Proteomes" id="UP001153269">
    <property type="component" value="Unassembled WGS sequence"/>
</dbReference>
<feature type="region of interest" description="Disordered" evidence="1">
    <location>
        <begin position="120"/>
        <end position="140"/>
    </location>
</feature>
<name>A0A9N7Z9U5_PLEPL</name>